<proteinExistence type="predicted"/>
<feature type="region of interest" description="Disordered" evidence="3">
    <location>
        <begin position="322"/>
        <end position="360"/>
    </location>
</feature>
<gene>
    <name evidence="5" type="primary">INO80D</name>
    <name evidence="5" type="ORF">BLAG_LOCUS4924</name>
</gene>
<name>A0A8J9YT02_BRALA</name>
<dbReference type="OrthoDB" id="10038011at2759"/>
<organism evidence="5 6">
    <name type="scientific">Branchiostoma lanceolatum</name>
    <name type="common">Common lancelet</name>
    <name type="synonym">Amphioxus lanceolatum</name>
    <dbReference type="NCBI Taxonomy" id="7740"/>
    <lineage>
        <taxon>Eukaryota</taxon>
        <taxon>Metazoa</taxon>
        <taxon>Chordata</taxon>
        <taxon>Cephalochordata</taxon>
        <taxon>Leptocardii</taxon>
        <taxon>Amphioxiformes</taxon>
        <taxon>Branchiostomatidae</taxon>
        <taxon>Branchiostoma</taxon>
    </lineage>
</organism>
<feature type="compositionally biased region" description="Acidic residues" evidence="3">
    <location>
        <begin position="341"/>
        <end position="350"/>
    </location>
</feature>
<evidence type="ECO:0000259" key="4">
    <source>
        <dbReference type="Pfam" id="PF13891"/>
    </source>
</evidence>
<dbReference type="GO" id="GO:0005634">
    <property type="term" value="C:nucleus"/>
    <property type="evidence" value="ECO:0007669"/>
    <property type="project" value="UniProtKB-SubCell"/>
</dbReference>
<feature type="compositionally biased region" description="Polar residues" evidence="3">
    <location>
        <begin position="794"/>
        <end position="805"/>
    </location>
</feature>
<dbReference type="EMBL" id="OV696697">
    <property type="protein sequence ID" value="CAH1241177.1"/>
    <property type="molecule type" value="Genomic_DNA"/>
</dbReference>
<dbReference type="AlphaFoldDB" id="A0A8J9YT02"/>
<feature type="region of interest" description="Disordered" evidence="3">
    <location>
        <begin position="963"/>
        <end position="989"/>
    </location>
</feature>
<evidence type="ECO:0000256" key="3">
    <source>
        <dbReference type="SAM" id="MobiDB-lite"/>
    </source>
</evidence>
<accession>A0A8J9YT02</accession>
<feature type="region of interest" description="Disordered" evidence="3">
    <location>
        <begin position="415"/>
        <end position="435"/>
    </location>
</feature>
<dbReference type="PANTHER" id="PTHR16198">
    <property type="match status" value="1"/>
</dbReference>
<feature type="compositionally biased region" description="Basic residues" evidence="3">
    <location>
        <begin position="535"/>
        <end position="563"/>
    </location>
</feature>
<evidence type="ECO:0000256" key="2">
    <source>
        <dbReference type="ARBA" id="ARBA00023242"/>
    </source>
</evidence>
<dbReference type="PANTHER" id="PTHR16198:SF2">
    <property type="entry name" value="INO80 COMPLEX SUBUNIT D"/>
    <property type="match status" value="1"/>
</dbReference>
<sequence length="989" mass="109962">MTEATLVQHGPYMARHQEENRSSALGGKLALTLPKPGKSSKSNEATGISMYQGKHIHYSEVDNKPLCSYSPKLCKQRRLNGYAFCIRHVLEDRSAPFKQCEFVAKYNNQRCTNPIPKSQDRNYCNSHLQVMGLAPKKERRKTSKEKVKKEPDNMVHVGNFPAWDPVMPPVPPITIKQEPLDEPVFRKPEPPAKQGKSVKSRLHNKITQNRLKKEDSNCHQLPTFSSSHMAVPPPSPHLSLHPFHTGMMPFHPSIPPSPLSYPLPPPYIPPTVPFMPSRPRKPRKCVRKYLHEARRSEVRRLMKLLQCREEARVDLFSLIESSDSEDESHDSLPWQHSWFSDDSEEEDSSDSVDASPVRPRDKRLVTVHRSLCRKYTQLLQSLRRSAEKQALDQQESRTVLGSYCSDRRETVEVLREESRHKDSVVDKQSHRPTVRRRDVGVSRVCTGDWEGQKCTRRALPLTRFCVQHVGANPDQLLYQRCTARFSDGRQCSTTVFDIAHERPLCQEHARKRELSQKREADRKAAAALAAQHGPPPKKPRKKSKSSHSRSSKKSKSKKKRNSRPQKPIPPAKPVGNNDMSLSLGIDTSALSPAPEGIDPDDITEDLQELDGHDIEKSLELDIDDTDLNIDNVQSALEGTHHTPGLLESHDFADVLPKLPEDLEGFDFFTGKNGEFVPTREEAEELERALEAANDVVKKLQSNNELPSLIMQGDGQDNHMTGHMISQGGALMDHGSLSSQAAPAMDVGSLMNNDLGNSDLHNIRDVNSFDLENPVSLALVSPSLSTNQGMFPPSGQLNNGVASPNDASRRGQVDNQSPILMSHIPTSSQGSPYHNNDQRLLGNNGHYGNDLASLPTSTEVGTPQRPPWSSLSPSERNMIIGAAGQQILNTAVGQQLVNAGMFSLPVSSQGISSKYPTSVTLGPTADPMMLKQQLEGERLPEHLYSQLQQALNMNMNLAAHNNAEKNAESSGDPILNNYSSSGVTFPANGQ</sequence>
<feature type="domain" description="KANL2-like probable zinc-finger" evidence="4">
    <location>
        <begin position="67"/>
        <end position="127"/>
    </location>
</feature>
<dbReference type="Proteomes" id="UP000838412">
    <property type="component" value="Chromosome 12"/>
</dbReference>
<feature type="region of interest" description="Disordered" evidence="3">
    <location>
        <begin position="787"/>
        <end position="812"/>
    </location>
</feature>
<dbReference type="InterPro" id="IPR025927">
    <property type="entry name" value="Znf_KANL2-like"/>
</dbReference>
<feature type="compositionally biased region" description="Basic and acidic residues" evidence="3">
    <location>
        <begin position="513"/>
        <end position="524"/>
    </location>
</feature>
<comment type="subcellular location">
    <subcellularLocation>
        <location evidence="1">Nucleus</location>
    </subcellularLocation>
</comment>
<dbReference type="Pfam" id="PF13891">
    <property type="entry name" value="zf-C3HC3H_KANSL2"/>
    <property type="match status" value="2"/>
</dbReference>
<evidence type="ECO:0000313" key="5">
    <source>
        <dbReference type="EMBL" id="CAH1241177.1"/>
    </source>
</evidence>
<keyword evidence="6" id="KW-1185">Reference proteome</keyword>
<feature type="region of interest" description="Disordered" evidence="3">
    <location>
        <begin position="513"/>
        <end position="603"/>
    </location>
</feature>
<protein>
    <submittedName>
        <fullName evidence="5">INO80D protein</fullName>
    </submittedName>
</protein>
<keyword evidence="2" id="KW-0539">Nucleus</keyword>
<evidence type="ECO:0000256" key="1">
    <source>
        <dbReference type="ARBA" id="ARBA00004123"/>
    </source>
</evidence>
<feature type="domain" description="KANL2-like probable zinc-finger" evidence="4">
    <location>
        <begin position="451"/>
        <end position="509"/>
    </location>
</feature>
<evidence type="ECO:0000313" key="6">
    <source>
        <dbReference type="Proteomes" id="UP000838412"/>
    </source>
</evidence>
<reference evidence="5" key="1">
    <citation type="submission" date="2022-01" db="EMBL/GenBank/DDBJ databases">
        <authorList>
            <person name="Braso-Vives M."/>
        </authorList>
    </citation>
    <scope>NUCLEOTIDE SEQUENCE</scope>
</reference>
<feature type="compositionally biased region" description="Polar residues" evidence="3">
    <location>
        <begin position="975"/>
        <end position="989"/>
    </location>
</feature>